<dbReference type="InterPro" id="IPR011990">
    <property type="entry name" value="TPR-like_helical_dom_sf"/>
</dbReference>
<dbReference type="Pfam" id="PF13432">
    <property type="entry name" value="TPR_16"/>
    <property type="match status" value="1"/>
</dbReference>
<gene>
    <name evidence="2" type="ORF">MOO45_03510</name>
</gene>
<dbReference type="EMBL" id="CP093366">
    <property type="protein sequence ID" value="UQS82720.1"/>
    <property type="molecule type" value="Genomic_DNA"/>
</dbReference>
<protein>
    <submittedName>
        <fullName evidence="2">Tetratricopeptide repeat protein</fullName>
    </submittedName>
</protein>
<dbReference type="Gene3D" id="1.25.40.10">
    <property type="entry name" value="Tetratricopeptide repeat domain"/>
    <property type="match status" value="2"/>
</dbReference>
<evidence type="ECO:0000313" key="3">
    <source>
        <dbReference type="Proteomes" id="UP000831495"/>
    </source>
</evidence>
<sequence length="224" mass="25582">MNKQAQKLYQSGQKQAAVKFLARKLQTDFGYLSWFIQLAGYLVAGGDLIQAEELLIKAKQLFPDAQAIDYNLAVVYFQAGQWEKVVELLKSINDPALLSDAYYLLAKTSQKQQQIQQALVFALTAIDYDSRLNDNFLLAGDLLLQLQDFSEAQGYYQNAIKLQPSAAGYFKLGLCEMVTGDLTFQDHFQKARQLDESYVNQHQQQLAEIERYVQMMKEKENPDE</sequence>
<evidence type="ECO:0000256" key="1">
    <source>
        <dbReference type="PROSITE-ProRule" id="PRU00339"/>
    </source>
</evidence>
<evidence type="ECO:0000313" key="2">
    <source>
        <dbReference type="EMBL" id="UQS82720.1"/>
    </source>
</evidence>
<dbReference type="Proteomes" id="UP000831495">
    <property type="component" value="Chromosome"/>
</dbReference>
<dbReference type="InterPro" id="IPR019734">
    <property type="entry name" value="TPR_rpt"/>
</dbReference>
<keyword evidence="3" id="KW-1185">Reference proteome</keyword>
<reference evidence="2" key="1">
    <citation type="journal article" date="2022" name="Int. J. Syst. Evol. Microbiol.">
        <title>Apilactobacillus apisilvae sp. nov., Nicolia spurrieriana gen. nov. sp. nov., Bombilactobacillus folatiphilus sp. nov. and Bombilactobacillus thymidiniphilus sp. nov., four new lactic acid bacterial isolates from stingless bees Tetragonula carbonaria and Austroplebeia australis.</title>
        <authorList>
            <person name="Oliphant S.A."/>
            <person name="Watson-Haigh N.S."/>
            <person name="Sumby K.M."/>
            <person name="Gardner J."/>
            <person name="Groom S."/>
            <person name="Jiranek V."/>
        </authorList>
    </citation>
    <scope>NUCLEOTIDE SEQUENCE</scope>
    <source>
        <strain evidence="2">SG4_D2</strain>
    </source>
</reference>
<accession>A0ABY4PAR9</accession>
<feature type="repeat" description="TPR" evidence="1">
    <location>
        <begin position="133"/>
        <end position="166"/>
    </location>
</feature>
<organism evidence="2 3">
    <name type="scientific">Bombilactobacillus folatiphilus</name>
    <dbReference type="NCBI Taxonomy" id="2923362"/>
    <lineage>
        <taxon>Bacteria</taxon>
        <taxon>Bacillati</taxon>
        <taxon>Bacillota</taxon>
        <taxon>Bacilli</taxon>
        <taxon>Lactobacillales</taxon>
        <taxon>Lactobacillaceae</taxon>
        <taxon>Bombilactobacillus</taxon>
    </lineage>
</organism>
<proteinExistence type="predicted"/>
<dbReference type="RefSeq" id="WP_249514998.1">
    <property type="nucleotide sequence ID" value="NZ_CP093366.1"/>
</dbReference>
<dbReference type="PROSITE" id="PS50005">
    <property type="entry name" value="TPR"/>
    <property type="match status" value="1"/>
</dbReference>
<dbReference type="Pfam" id="PF14559">
    <property type="entry name" value="TPR_19"/>
    <property type="match status" value="1"/>
</dbReference>
<dbReference type="SUPFAM" id="SSF48452">
    <property type="entry name" value="TPR-like"/>
    <property type="match status" value="1"/>
</dbReference>
<name>A0ABY4PAR9_9LACO</name>
<keyword evidence="1" id="KW-0802">TPR repeat</keyword>